<keyword evidence="2" id="KW-1185">Reference proteome</keyword>
<name>A0ABS1N3W1_9ACTN</name>
<proteinExistence type="predicted"/>
<protein>
    <submittedName>
        <fullName evidence="1">DUF2795 domain-containing protein</fullName>
    </submittedName>
</protein>
<sequence length="63" mass="6798">MKVNPIEMQKCLGGVEYPASKDEIVNEAGRHGAGKDIMDALKKLPAKEYPSPAEVSKEIGKEA</sequence>
<dbReference type="InterPro" id="IPR021527">
    <property type="entry name" value="DUF2795"/>
</dbReference>
<comment type="caution">
    <text evidence="1">The sequence shown here is derived from an EMBL/GenBank/DDBJ whole genome shotgun (WGS) entry which is preliminary data.</text>
</comment>
<dbReference type="Proteomes" id="UP000629371">
    <property type="component" value="Unassembled WGS sequence"/>
</dbReference>
<reference evidence="1 2" key="1">
    <citation type="submission" date="2021-01" db="EMBL/GenBank/DDBJ databases">
        <title>WGS of actinomycetes isolated from Thailand.</title>
        <authorList>
            <person name="Thawai C."/>
        </authorList>
    </citation>
    <scope>NUCLEOTIDE SEQUENCE [LARGE SCALE GENOMIC DNA]</scope>
    <source>
        <strain evidence="1 2">CH9-7</strain>
    </source>
</reference>
<accession>A0ABS1N3W1</accession>
<evidence type="ECO:0000313" key="1">
    <source>
        <dbReference type="EMBL" id="MBL1094752.1"/>
    </source>
</evidence>
<dbReference type="RefSeq" id="WP_201811574.1">
    <property type="nucleotide sequence ID" value="NZ_JAERRI010000033.1"/>
</dbReference>
<organism evidence="1 2">
    <name type="scientific">Streptomyces siderophoricus</name>
    <dbReference type="NCBI Taxonomy" id="2802281"/>
    <lineage>
        <taxon>Bacteria</taxon>
        <taxon>Bacillati</taxon>
        <taxon>Actinomycetota</taxon>
        <taxon>Actinomycetes</taxon>
        <taxon>Kitasatosporales</taxon>
        <taxon>Streptomycetaceae</taxon>
        <taxon>Streptomyces</taxon>
    </lineage>
</organism>
<dbReference type="EMBL" id="JAERRI010000033">
    <property type="protein sequence ID" value="MBL1094752.1"/>
    <property type="molecule type" value="Genomic_DNA"/>
</dbReference>
<dbReference type="Pfam" id="PF11387">
    <property type="entry name" value="DUF2795"/>
    <property type="match status" value="1"/>
</dbReference>
<evidence type="ECO:0000313" key="2">
    <source>
        <dbReference type="Proteomes" id="UP000629371"/>
    </source>
</evidence>
<gene>
    <name evidence="1" type="ORF">JK360_36580</name>
</gene>